<dbReference type="SUPFAM" id="SSF53098">
    <property type="entry name" value="Ribonuclease H-like"/>
    <property type="match status" value="1"/>
</dbReference>
<evidence type="ECO:0000313" key="2">
    <source>
        <dbReference type="Proteomes" id="UP000634136"/>
    </source>
</evidence>
<dbReference type="OrthoDB" id="8043940at2759"/>
<dbReference type="Proteomes" id="UP000634136">
    <property type="component" value="Unassembled WGS sequence"/>
</dbReference>
<comment type="caution">
    <text evidence="1">The sequence shown here is derived from an EMBL/GenBank/DDBJ whole genome shotgun (WGS) entry which is preliminary data.</text>
</comment>
<reference evidence="1" key="1">
    <citation type="submission" date="2020-09" db="EMBL/GenBank/DDBJ databases">
        <title>Genome-Enabled Discovery of Anthraquinone Biosynthesis in Senna tora.</title>
        <authorList>
            <person name="Kang S.-H."/>
            <person name="Pandey R.P."/>
            <person name="Lee C.-M."/>
            <person name="Sim J.-S."/>
            <person name="Jeong J.-T."/>
            <person name="Choi B.-S."/>
            <person name="Jung M."/>
            <person name="Ginzburg D."/>
            <person name="Zhao K."/>
            <person name="Won S.Y."/>
            <person name="Oh T.-J."/>
            <person name="Yu Y."/>
            <person name="Kim N.-H."/>
            <person name="Lee O.R."/>
            <person name="Lee T.-H."/>
            <person name="Bashyal P."/>
            <person name="Kim T.-S."/>
            <person name="Lee W.-H."/>
            <person name="Kawkins C."/>
            <person name="Kim C.-K."/>
            <person name="Kim J.S."/>
            <person name="Ahn B.O."/>
            <person name="Rhee S.Y."/>
            <person name="Sohng J.K."/>
        </authorList>
    </citation>
    <scope>NUCLEOTIDE SEQUENCE</scope>
    <source>
        <tissue evidence="1">Leaf</tissue>
    </source>
</reference>
<dbReference type="PANTHER" id="PTHR42648">
    <property type="entry name" value="TRANSPOSASE, PUTATIVE-RELATED"/>
    <property type="match status" value="1"/>
</dbReference>
<sequence length="266" mass="30245">MVKQDIPHDLDFSDFDSCVDCIKGKFPARAKSKGASRSESILDLIHIYISGLISPTTLGNYKYFITFLDDYSIFGWTDLLHEKSDSLYAFKALKAVVELKYRTIIKSVWFVRGGEFYGRYTETDNGSDVSRVINLHNEDTLLPLSSQTTSSVAHVPVLDGENRDDILVKNPGDHVVEPLIVEIAERVVDLRRSQRSRKGAIPNDYMVYLQEFQSDVVEGTDPVSYRKKLNSSCTKNFDVKFLFVRQKIVESHTCLVHILDVETSLH</sequence>
<gene>
    <name evidence="1" type="ORF">G2W53_010496</name>
</gene>
<name>A0A835CE50_9FABA</name>
<dbReference type="AlphaFoldDB" id="A0A835CE50"/>
<dbReference type="InterPro" id="IPR039537">
    <property type="entry name" value="Retrotran_Ty1/copia-like"/>
</dbReference>
<dbReference type="PANTHER" id="PTHR42648:SF28">
    <property type="entry name" value="TRANSPOSON-ENCODED PROTEIN WITH RIBONUCLEASE H-LIKE AND RETROVIRUS ZINC FINGER-LIKE DOMAINS"/>
    <property type="match status" value="1"/>
</dbReference>
<evidence type="ECO:0000313" key="1">
    <source>
        <dbReference type="EMBL" id="KAF7835637.1"/>
    </source>
</evidence>
<dbReference type="EMBL" id="JAAIUW010000004">
    <property type="protein sequence ID" value="KAF7835637.1"/>
    <property type="molecule type" value="Genomic_DNA"/>
</dbReference>
<protein>
    <submittedName>
        <fullName evidence="1">Retrovirus-related Pol polyprotein from transposon TNT 1-94</fullName>
    </submittedName>
</protein>
<accession>A0A835CE50</accession>
<organism evidence="1 2">
    <name type="scientific">Senna tora</name>
    <dbReference type="NCBI Taxonomy" id="362788"/>
    <lineage>
        <taxon>Eukaryota</taxon>
        <taxon>Viridiplantae</taxon>
        <taxon>Streptophyta</taxon>
        <taxon>Embryophyta</taxon>
        <taxon>Tracheophyta</taxon>
        <taxon>Spermatophyta</taxon>
        <taxon>Magnoliopsida</taxon>
        <taxon>eudicotyledons</taxon>
        <taxon>Gunneridae</taxon>
        <taxon>Pentapetalae</taxon>
        <taxon>rosids</taxon>
        <taxon>fabids</taxon>
        <taxon>Fabales</taxon>
        <taxon>Fabaceae</taxon>
        <taxon>Caesalpinioideae</taxon>
        <taxon>Cassia clade</taxon>
        <taxon>Senna</taxon>
    </lineage>
</organism>
<dbReference type="InterPro" id="IPR012337">
    <property type="entry name" value="RNaseH-like_sf"/>
</dbReference>
<proteinExistence type="predicted"/>
<keyword evidence="2" id="KW-1185">Reference proteome</keyword>